<evidence type="ECO:0000256" key="1">
    <source>
        <dbReference type="ARBA" id="ARBA00022801"/>
    </source>
</evidence>
<geneLocation type="plasmid" evidence="3 4">
    <name>pTT6-1</name>
</geneLocation>
<dbReference type="GO" id="GO:0016787">
    <property type="term" value="F:hydrolase activity"/>
    <property type="evidence" value="ECO:0007669"/>
    <property type="project" value="UniProtKB-KW"/>
</dbReference>
<evidence type="ECO:0000313" key="3">
    <source>
        <dbReference type="EMBL" id="QQP92805.1"/>
    </source>
</evidence>
<dbReference type="Proteomes" id="UP000595197">
    <property type="component" value="Plasmid pTT6-1"/>
</dbReference>
<keyword evidence="3" id="KW-0614">Plasmid</keyword>
<dbReference type="PANTHER" id="PTHR43798">
    <property type="entry name" value="MONOACYLGLYCEROL LIPASE"/>
    <property type="match status" value="1"/>
</dbReference>
<accession>A0ABX7BGS7</accession>
<reference evidence="3" key="1">
    <citation type="submission" date="2021-02" db="EMBL/GenBank/DDBJ databases">
        <title>Skermanella TT6 skin isolate.</title>
        <authorList>
            <person name="Lee K."/>
            <person name="Ganzorig M."/>
        </authorList>
    </citation>
    <scope>NUCLEOTIDE SEQUENCE</scope>
    <source>
        <strain evidence="3">TT6</strain>
    </source>
</reference>
<dbReference type="Pfam" id="PF00561">
    <property type="entry name" value="Abhydrolase_1"/>
    <property type="match status" value="1"/>
</dbReference>
<proteinExistence type="predicted"/>
<protein>
    <submittedName>
        <fullName evidence="3">Alpha/beta fold hydrolase</fullName>
    </submittedName>
</protein>
<gene>
    <name evidence="3" type="ORF">IGS68_30645</name>
</gene>
<keyword evidence="1 3" id="KW-0378">Hydrolase</keyword>
<sequence>MTGVPFPFPARLPADRIAIGDIALAACVAGAGRPIVLIHGLGWDRNLWLPQVERLSARYKVIAGDTRGHGDSDKPAGPYSIDLFASDWAALLDRLDVRGACVVGFSQGGMAAQILAARRPDLISALVLVSTSGRFPDAGRENMEKRLAAQAAEGPEASARVAAESIFSEAWRAGHPAELERFVAWRAGQDQQALAHAMRATYGFDATPFHAGIGVPTLVLAGSADGLTPAAGMRDIAAAIPGAAYAEVPGAGHMIPIERPDAFDRALDGFLDTHYPAAG</sequence>
<organism evidence="3 4">
    <name type="scientific">Skermanella cutis</name>
    <dbReference type="NCBI Taxonomy" id="2775420"/>
    <lineage>
        <taxon>Bacteria</taxon>
        <taxon>Pseudomonadati</taxon>
        <taxon>Pseudomonadota</taxon>
        <taxon>Alphaproteobacteria</taxon>
        <taxon>Rhodospirillales</taxon>
        <taxon>Azospirillaceae</taxon>
        <taxon>Skermanella</taxon>
    </lineage>
</organism>
<dbReference type="PANTHER" id="PTHR43798:SF31">
    <property type="entry name" value="AB HYDROLASE SUPERFAMILY PROTEIN YCLE"/>
    <property type="match status" value="1"/>
</dbReference>
<dbReference type="PRINTS" id="PR00111">
    <property type="entry name" value="ABHYDROLASE"/>
</dbReference>
<dbReference type="PRINTS" id="PR00412">
    <property type="entry name" value="EPOXHYDRLASE"/>
</dbReference>
<feature type="domain" description="AB hydrolase-1" evidence="2">
    <location>
        <begin position="34"/>
        <end position="260"/>
    </location>
</feature>
<dbReference type="SUPFAM" id="SSF53474">
    <property type="entry name" value="alpha/beta-Hydrolases"/>
    <property type="match status" value="1"/>
</dbReference>
<dbReference type="InterPro" id="IPR050266">
    <property type="entry name" value="AB_hydrolase_sf"/>
</dbReference>
<evidence type="ECO:0000313" key="4">
    <source>
        <dbReference type="Proteomes" id="UP000595197"/>
    </source>
</evidence>
<dbReference type="InterPro" id="IPR000639">
    <property type="entry name" value="Epox_hydrolase-like"/>
</dbReference>
<dbReference type="RefSeq" id="WP_201082000.1">
    <property type="nucleotide sequence ID" value="NZ_CP067421.1"/>
</dbReference>
<dbReference type="EMBL" id="CP067421">
    <property type="protein sequence ID" value="QQP92805.1"/>
    <property type="molecule type" value="Genomic_DNA"/>
</dbReference>
<dbReference type="Gene3D" id="3.40.50.1820">
    <property type="entry name" value="alpha/beta hydrolase"/>
    <property type="match status" value="1"/>
</dbReference>
<dbReference type="InterPro" id="IPR029058">
    <property type="entry name" value="AB_hydrolase_fold"/>
</dbReference>
<name>A0ABX7BGS7_9PROT</name>
<dbReference type="InterPro" id="IPR000073">
    <property type="entry name" value="AB_hydrolase_1"/>
</dbReference>
<keyword evidence="4" id="KW-1185">Reference proteome</keyword>
<evidence type="ECO:0000259" key="2">
    <source>
        <dbReference type="Pfam" id="PF00561"/>
    </source>
</evidence>